<evidence type="ECO:0000256" key="1">
    <source>
        <dbReference type="ARBA" id="ARBA00023118"/>
    </source>
</evidence>
<evidence type="ECO:0000313" key="3">
    <source>
        <dbReference type="Proteomes" id="UP000253529"/>
    </source>
</evidence>
<accession>A0A366FU00</accession>
<evidence type="ECO:0000313" key="2">
    <source>
        <dbReference type="EMBL" id="RBP18067.1"/>
    </source>
</evidence>
<proteinExistence type="predicted"/>
<dbReference type="RefSeq" id="WP_113887151.1">
    <property type="nucleotide sequence ID" value="NZ_QNRK01000001.1"/>
</dbReference>
<dbReference type="GO" id="GO:0016779">
    <property type="term" value="F:nucleotidyltransferase activity"/>
    <property type="evidence" value="ECO:0007669"/>
    <property type="project" value="InterPro"/>
</dbReference>
<name>A0A366FU00_9HYPH</name>
<dbReference type="CDD" id="cd05400">
    <property type="entry name" value="NT_2-5OAS_ClassI-CCAase"/>
    <property type="match status" value="1"/>
</dbReference>
<keyword evidence="3" id="KW-1185">Reference proteome</keyword>
<dbReference type="GO" id="GO:0051607">
    <property type="term" value="P:defense response to virus"/>
    <property type="evidence" value="ECO:0007669"/>
    <property type="project" value="UniProtKB-KW"/>
</dbReference>
<organism evidence="2 3">
    <name type="scientific">Roseiarcus fermentans</name>
    <dbReference type="NCBI Taxonomy" id="1473586"/>
    <lineage>
        <taxon>Bacteria</taxon>
        <taxon>Pseudomonadati</taxon>
        <taxon>Pseudomonadota</taxon>
        <taxon>Alphaproteobacteria</taxon>
        <taxon>Hyphomicrobiales</taxon>
        <taxon>Roseiarcaceae</taxon>
        <taxon>Roseiarcus</taxon>
    </lineage>
</organism>
<dbReference type="InterPro" id="IPR006116">
    <property type="entry name" value="NT_2-5OAS_ClassI-CCAase"/>
</dbReference>
<keyword evidence="1" id="KW-0051">Antiviral defense</keyword>
<dbReference type="EMBL" id="QNRK01000001">
    <property type="protein sequence ID" value="RBP18067.1"/>
    <property type="molecule type" value="Genomic_DNA"/>
</dbReference>
<dbReference type="Proteomes" id="UP000253529">
    <property type="component" value="Unassembled WGS sequence"/>
</dbReference>
<reference evidence="2 3" key="1">
    <citation type="submission" date="2018-06" db="EMBL/GenBank/DDBJ databases">
        <title>Genomic Encyclopedia of Type Strains, Phase IV (KMG-IV): sequencing the most valuable type-strain genomes for metagenomic binning, comparative biology and taxonomic classification.</title>
        <authorList>
            <person name="Goeker M."/>
        </authorList>
    </citation>
    <scope>NUCLEOTIDE SEQUENCE [LARGE SCALE GENOMIC DNA]</scope>
    <source>
        <strain evidence="2 3">DSM 24875</strain>
    </source>
</reference>
<gene>
    <name evidence="2" type="ORF">DFR50_1019</name>
</gene>
<comment type="caution">
    <text evidence="2">The sequence shown here is derived from an EMBL/GenBank/DDBJ whole genome shotgun (WGS) entry which is preliminary data.</text>
</comment>
<dbReference type="OrthoDB" id="1118920at2"/>
<dbReference type="AlphaFoldDB" id="A0A366FU00"/>
<protein>
    <submittedName>
        <fullName evidence="2">Uncharacterized protein</fullName>
    </submittedName>
</protein>
<dbReference type="Pfam" id="PF18144">
    <property type="entry name" value="SMODS"/>
    <property type="match status" value="1"/>
</dbReference>
<sequence length="398" mass="44839">MYVDRRAIARNAEVASVLERMCQILEPRESQQELLKTRYEAVGNWLASADDHELNSLSIYLHGSVALGTMIRPIVGGEIDVDLVAFASIVTPTTSPALFKRKIGDRLRANGTYAKLLVEKQRCWRLDYAGEFHLDITPSIPNPSCALRGELVPDKALKLWKPTNPRSYKLQFLRRAALVPRIRGKAALGEDSRYRADGFEAYPRPRTFKGVLPRCVQILKRHRDRYFSNLGRDSGLAPISVVLTTLAAWSYEHCVTTETYDDELELLYDVVRHMPDFIDTRLAQGGRLWFVWNETTSGENFAEKWNAEPARAQAFFEWHRRALADIEQLSEVEGIDTLIKSLGNAFGDEQARNVLAHMTREISAARQNQSLFAAPVIGLSTVAVPSSTAVRSNTFFGN</sequence>